<evidence type="ECO:0000313" key="2">
    <source>
        <dbReference type="Proteomes" id="UP000799755"/>
    </source>
</evidence>
<sequence length="196" mass="20769">MSIVSSLALSPPSALCAGMLPMVSSQSSLADRQRINMLQNPGTVTQRSYHPTCLREPSTTCELTSRLLVSRGLTDRVQIVSSARILHRSHCPAPTSSRHRSPTILPPCTSGPSDHPVSVLSPFPGEAVRSARVSSSSGPASSKVALRQGGKVTQTEDIFGVRSLTLCGFPCQGTGVKAVVPEAQRRARLVSCAKHM</sequence>
<evidence type="ECO:0000313" key="1">
    <source>
        <dbReference type="EMBL" id="KAF2470276.1"/>
    </source>
</evidence>
<proteinExistence type="predicted"/>
<dbReference type="Proteomes" id="UP000799755">
    <property type="component" value="Unassembled WGS sequence"/>
</dbReference>
<comment type="caution">
    <text evidence="1">The sequence shown here is derived from an EMBL/GenBank/DDBJ whole genome shotgun (WGS) entry which is preliminary data.</text>
</comment>
<protein>
    <submittedName>
        <fullName evidence="1">Uncharacterized protein</fullName>
    </submittedName>
</protein>
<gene>
    <name evidence="1" type="ORF">BDR25DRAFT_33215</name>
</gene>
<keyword evidence="2" id="KW-1185">Reference proteome</keyword>
<accession>A0ACB6QTS5</accession>
<name>A0ACB6QTS5_9PLEO</name>
<organism evidence="1 2">
    <name type="scientific">Lindgomyces ingoldianus</name>
    <dbReference type="NCBI Taxonomy" id="673940"/>
    <lineage>
        <taxon>Eukaryota</taxon>
        <taxon>Fungi</taxon>
        <taxon>Dikarya</taxon>
        <taxon>Ascomycota</taxon>
        <taxon>Pezizomycotina</taxon>
        <taxon>Dothideomycetes</taxon>
        <taxon>Pleosporomycetidae</taxon>
        <taxon>Pleosporales</taxon>
        <taxon>Lindgomycetaceae</taxon>
        <taxon>Lindgomyces</taxon>
    </lineage>
</organism>
<dbReference type="EMBL" id="MU003508">
    <property type="protein sequence ID" value="KAF2470276.1"/>
    <property type="molecule type" value="Genomic_DNA"/>
</dbReference>
<reference evidence="1" key="1">
    <citation type="journal article" date="2020" name="Stud. Mycol.">
        <title>101 Dothideomycetes genomes: a test case for predicting lifestyles and emergence of pathogens.</title>
        <authorList>
            <person name="Haridas S."/>
            <person name="Albert R."/>
            <person name="Binder M."/>
            <person name="Bloem J."/>
            <person name="Labutti K."/>
            <person name="Salamov A."/>
            <person name="Andreopoulos B."/>
            <person name="Baker S."/>
            <person name="Barry K."/>
            <person name="Bills G."/>
            <person name="Bluhm B."/>
            <person name="Cannon C."/>
            <person name="Castanera R."/>
            <person name="Culley D."/>
            <person name="Daum C."/>
            <person name="Ezra D."/>
            <person name="Gonzalez J."/>
            <person name="Henrissat B."/>
            <person name="Kuo A."/>
            <person name="Liang C."/>
            <person name="Lipzen A."/>
            <person name="Lutzoni F."/>
            <person name="Magnuson J."/>
            <person name="Mondo S."/>
            <person name="Nolan M."/>
            <person name="Ohm R."/>
            <person name="Pangilinan J."/>
            <person name="Park H.-J."/>
            <person name="Ramirez L."/>
            <person name="Alfaro M."/>
            <person name="Sun H."/>
            <person name="Tritt A."/>
            <person name="Yoshinaga Y."/>
            <person name="Zwiers L.-H."/>
            <person name="Turgeon B."/>
            <person name="Goodwin S."/>
            <person name="Spatafora J."/>
            <person name="Crous P."/>
            <person name="Grigoriev I."/>
        </authorList>
    </citation>
    <scope>NUCLEOTIDE SEQUENCE</scope>
    <source>
        <strain evidence="1">ATCC 200398</strain>
    </source>
</reference>